<evidence type="ECO:0000256" key="8">
    <source>
        <dbReference type="ARBA" id="ARBA00041617"/>
    </source>
</evidence>
<evidence type="ECO:0000256" key="1">
    <source>
        <dbReference type="ARBA" id="ARBA00004173"/>
    </source>
</evidence>
<keyword evidence="10" id="KW-1185">Reference proteome</keyword>
<proteinExistence type="inferred from homology"/>
<accession>A0A9Q1BXN2</accession>
<name>A0A9Q1BXN2_HOLLE</name>
<gene>
    <name evidence="9" type="ORF">HOLleu_22434</name>
</gene>
<evidence type="ECO:0000256" key="3">
    <source>
        <dbReference type="ARBA" id="ARBA00022980"/>
    </source>
</evidence>
<evidence type="ECO:0000313" key="10">
    <source>
        <dbReference type="Proteomes" id="UP001152320"/>
    </source>
</evidence>
<dbReference type="GO" id="GO:0006412">
    <property type="term" value="P:translation"/>
    <property type="evidence" value="ECO:0007669"/>
    <property type="project" value="InterPro"/>
</dbReference>
<dbReference type="OrthoDB" id="5835618at2759"/>
<evidence type="ECO:0000256" key="4">
    <source>
        <dbReference type="ARBA" id="ARBA00023128"/>
    </source>
</evidence>
<dbReference type="PANTHER" id="PTHR15889:SF2">
    <property type="entry name" value="LARGE RIBOSOMAL SUBUNIT PROTEIN ML37"/>
    <property type="match status" value="1"/>
</dbReference>
<sequence>MALNPVRRILLVHHHQHCCLGAVPCQPQRGYRREQIAEIRRSSLEERKSLNRRVYDKLGFHPPYLKKMEWIPYLEKKIEPTLNSEENPLYKKDPIFSFHSSCRLQEGVSQTLWLTKSVLMNEPMPKHLQEAATSIEIPNMEERVTASIRHCRQYDTEKKVIKKNRYIQNQVRSLLRLTNFLGPEMSLNRMTVEQHFVAGTWDREEDTIQVKGHPGLLVSSKIPLAVAASREEVEETRGLELPSFYPLAPTLDLLSTHIYQPNYHFAGKNSKLKMLQNLLFKGYHEPHPFPYAHTRIIYNTRHWLTQHINASAVMFTFADGFSRAKQLYGADNTSDLEMPVVTQGIATDGVNFSFITVQINTLNMRENEGIKNMVWVDENNPLYEDMYPQDIYIQRARRQKNNRMMVRHLITKRDPEVGCQNLDISIFQKFLAYLGNQ</sequence>
<dbReference type="GO" id="GO:0005840">
    <property type="term" value="C:ribosome"/>
    <property type="evidence" value="ECO:0007669"/>
    <property type="project" value="UniProtKB-KW"/>
</dbReference>
<evidence type="ECO:0000313" key="9">
    <source>
        <dbReference type="EMBL" id="KAJ8035268.1"/>
    </source>
</evidence>
<evidence type="ECO:0000256" key="2">
    <source>
        <dbReference type="ARBA" id="ARBA00022946"/>
    </source>
</evidence>
<reference evidence="9" key="1">
    <citation type="submission" date="2021-10" db="EMBL/GenBank/DDBJ databases">
        <title>Tropical sea cucumber genome reveals ecological adaptation and Cuvierian tubules defense mechanism.</title>
        <authorList>
            <person name="Chen T."/>
        </authorList>
    </citation>
    <scope>NUCLEOTIDE SEQUENCE</scope>
    <source>
        <strain evidence="9">Nanhai2018</strain>
        <tissue evidence="9">Muscle</tissue>
    </source>
</reference>
<dbReference type="Pfam" id="PF07147">
    <property type="entry name" value="PDCD9"/>
    <property type="match status" value="1"/>
</dbReference>
<dbReference type="InterPro" id="IPR052482">
    <property type="entry name" value="mtLSU_mL37"/>
</dbReference>
<dbReference type="AlphaFoldDB" id="A0A9Q1BXN2"/>
<comment type="subcellular location">
    <subcellularLocation>
        <location evidence="1">Mitochondrion</location>
    </subcellularLocation>
</comment>
<dbReference type="Proteomes" id="UP001152320">
    <property type="component" value="Chromosome 10"/>
</dbReference>
<dbReference type="GO" id="GO:0005739">
    <property type="term" value="C:mitochondrion"/>
    <property type="evidence" value="ECO:0007669"/>
    <property type="project" value="UniProtKB-SubCell"/>
</dbReference>
<keyword evidence="3 9" id="KW-0689">Ribosomal protein</keyword>
<keyword evidence="4" id="KW-0496">Mitochondrion</keyword>
<keyword evidence="5" id="KW-0687">Ribonucleoprotein</keyword>
<evidence type="ECO:0000256" key="6">
    <source>
        <dbReference type="ARBA" id="ARBA00037985"/>
    </source>
</evidence>
<dbReference type="PANTHER" id="PTHR15889">
    <property type="entry name" value="MITOCHONDRIAL RIBOSOMAL PROTEIN L37"/>
    <property type="match status" value="1"/>
</dbReference>
<dbReference type="GO" id="GO:0003735">
    <property type="term" value="F:structural constituent of ribosome"/>
    <property type="evidence" value="ECO:0007669"/>
    <property type="project" value="InterPro"/>
</dbReference>
<dbReference type="EMBL" id="JAIZAY010000010">
    <property type="protein sequence ID" value="KAJ8035268.1"/>
    <property type="molecule type" value="Genomic_DNA"/>
</dbReference>
<protein>
    <recommendedName>
        <fullName evidence="7">Large ribosomal subunit protein mL37</fullName>
    </recommendedName>
    <alternativeName>
        <fullName evidence="8">39S ribosomal protein L37, mitochondrial</fullName>
    </alternativeName>
</protein>
<organism evidence="9 10">
    <name type="scientific">Holothuria leucospilota</name>
    <name type="common">Black long sea cucumber</name>
    <name type="synonym">Mertensiothuria leucospilota</name>
    <dbReference type="NCBI Taxonomy" id="206669"/>
    <lineage>
        <taxon>Eukaryota</taxon>
        <taxon>Metazoa</taxon>
        <taxon>Echinodermata</taxon>
        <taxon>Eleutherozoa</taxon>
        <taxon>Echinozoa</taxon>
        <taxon>Holothuroidea</taxon>
        <taxon>Aspidochirotacea</taxon>
        <taxon>Aspidochirotida</taxon>
        <taxon>Holothuriidae</taxon>
        <taxon>Holothuria</taxon>
    </lineage>
</organism>
<evidence type="ECO:0000256" key="7">
    <source>
        <dbReference type="ARBA" id="ARBA00039442"/>
    </source>
</evidence>
<evidence type="ECO:0000256" key="5">
    <source>
        <dbReference type="ARBA" id="ARBA00023274"/>
    </source>
</evidence>
<comment type="caution">
    <text evidence="9">The sequence shown here is derived from an EMBL/GenBank/DDBJ whole genome shotgun (WGS) entry which is preliminary data.</text>
</comment>
<dbReference type="GO" id="GO:1990904">
    <property type="term" value="C:ribonucleoprotein complex"/>
    <property type="evidence" value="ECO:0007669"/>
    <property type="project" value="UniProtKB-KW"/>
</dbReference>
<comment type="similarity">
    <text evidence="6">Belongs to the mitochondrion-specific ribosomal protein mL37 family.</text>
</comment>
<keyword evidence="2" id="KW-0809">Transit peptide</keyword>
<dbReference type="InterPro" id="IPR010793">
    <property type="entry name" value="Ribosomal_mL37/mL65"/>
</dbReference>